<dbReference type="Pfam" id="PF13614">
    <property type="entry name" value="AAA_31"/>
    <property type="match status" value="1"/>
</dbReference>
<dbReference type="GO" id="GO:0005524">
    <property type="term" value="F:ATP binding"/>
    <property type="evidence" value="ECO:0007669"/>
    <property type="project" value="UniProtKB-KW"/>
</dbReference>
<dbReference type="Pfam" id="PF02706">
    <property type="entry name" value="Wzz"/>
    <property type="match status" value="1"/>
</dbReference>
<evidence type="ECO:0000256" key="14">
    <source>
        <dbReference type="ARBA" id="ARBA00023137"/>
    </source>
</evidence>
<gene>
    <name evidence="21" type="ORF">L288_13885</name>
</gene>
<feature type="domain" description="AAA" evidence="19">
    <location>
        <begin position="530"/>
        <end position="650"/>
    </location>
</feature>
<dbReference type="InterPro" id="IPR025669">
    <property type="entry name" value="AAA_dom"/>
</dbReference>
<evidence type="ECO:0000256" key="8">
    <source>
        <dbReference type="ARBA" id="ARBA00022692"/>
    </source>
</evidence>
<dbReference type="RefSeq" id="WP_021238901.1">
    <property type="nucleotide sequence ID" value="NZ_ATHO01000128.1"/>
</dbReference>
<proteinExistence type="inferred from homology"/>
<evidence type="ECO:0000256" key="4">
    <source>
        <dbReference type="ARBA" id="ARBA00011903"/>
    </source>
</evidence>
<dbReference type="EMBL" id="ATHO01000128">
    <property type="protein sequence ID" value="EQB04478.1"/>
    <property type="molecule type" value="Genomic_DNA"/>
</dbReference>
<evidence type="ECO:0000256" key="2">
    <source>
        <dbReference type="ARBA" id="ARBA00007316"/>
    </source>
</evidence>
<evidence type="ECO:0000313" key="22">
    <source>
        <dbReference type="Proteomes" id="UP000015525"/>
    </source>
</evidence>
<keyword evidence="9" id="KW-0547">Nucleotide-binding</keyword>
<dbReference type="Pfam" id="PF13807">
    <property type="entry name" value="GNVR"/>
    <property type="match status" value="1"/>
</dbReference>
<comment type="caution">
    <text evidence="21">The sequence shown here is derived from an EMBL/GenBank/DDBJ whole genome shotgun (WGS) entry which is preliminary data.</text>
</comment>
<keyword evidence="14" id="KW-0829">Tyrosine-protein kinase</keyword>
<dbReference type="InterPro" id="IPR050445">
    <property type="entry name" value="Bact_polysacc_biosynth/exp"/>
</dbReference>
<keyword evidence="13 17" id="KW-0472">Membrane</keyword>
<keyword evidence="8 17" id="KW-0812">Transmembrane</keyword>
<evidence type="ECO:0000259" key="20">
    <source>
        <dbReference type="Pfam" id="PF13807"/>
    </source>
</evidence>
<protein>
    <recommendedName>
        <fullName evidence="4">non-specific protein-tyrosine kinase</fullName>
        <ecNumber evidence="4">2.7.10.2</ecNumber>
    </recommendedName>
</protein>
<comment type="subcellular location">
    <subcellularLocation>
        <location evidence="1">Cell inner membrane</location>
        <topology evidence="1">Multi-pass membrane protein</topology>
    </subcellularLocation>
</comment>
<dbReference type="GO" id="GO:0004715">
    <property type="term" value="F:non-membrane spanning protein tyrosine kinase activity"/>
    <property type="evidence" value="ECO:0007669"/>
    <property type="project" value="UniProtKB-EC"/>
</dbReference>
<dbReference type="Gene3D" id="3.40.50.300">
    <property type="entry name" value="P-loop containing nucleotide triphosphate hydrolases"/>
    <property type="match status" value="1"/>
</dbReference>
<dbReference type="PATRIC" id="fig|1329909.3.peg.2667"/>
<dbReference type="InterPro" id="IPR005702">
    <property type="entry name" value="Wzc-like_C"/>
</dbReference>
<dbReference type="CDD" id="cd05387">
    <property type="entry name" value="BY-kinase"/>
    <property type="match status" value="1"/>
</dbReference>
<evidence type="ECO:0000256" key="5">
    <source>
        <dbReference type="ARBA" id="ARBA00022475"/>
    </source>
</evidence>
<dbReference type="SUPFAM" id="SSF52540">
    <property type="entry name" value="P-loop containing nucleoside triphosphate hydrolases"/>
    <property type="match status" value="1"/>
</dbReference>
<keyword evidence="6" id="KW-0997">Cell inner membrane</keyword>
<evidence type="ECO:0000256" key="13">
    <source>
        <dbReference type="ARBA" id="ARBA00023136"/>
    </source>
</evidence>
<evidence type="ECO:0000256" key="7">
    <source>
        <dbReference type="ARBA" id="ARBA00022679"/>
    </source>
</evidence>
<dbReference type="PANTHER" id="PTHR32309:SF13">
    <property type="entry name" value="FERRIC ENTEROBACTIN TRANSPORT PROTEIN FEPE"/>
    <property type="match status" value="1"/>
</dbReference>
<evidence type="ECO:0000256" key="1">
    <source>
        <dbReference type="ARBA" id="ARBA00004429"/>
    </source>
</evidence>
<dbReference type="Proteomes" id="UP000015525">
    <property type="component" value="Unassembled WGS sequence"/>
</dbReference>
<feature type="domain" description="Tyrosine-protein kinase G-rich" evidence="20">
    <location>
        <begin position="383"/>
        <end position="455"/>
    </location>
</feature>
<keyword evidence="12 17" id="KW-1133">Transmembrane helix</keyword>
<comment type="similarity">
    <text evidence="2">Belongs to the CpsD/CapB family.</text>
</comment>
<dbReference type="InterPro" id="IPR003856">
    <property type="entry name" value="LPS_length_determ_N"/>
</dbReference>
<keyword evidence="22" id="KW-1185">Reference proteome</keyword>
<organism evidence="21 22">
    <name type="scientific">Sphingobium quisquiliarum P25</name>
    <dbReference type="NCBI Taxonomy" id="1329909"/>
    <lineage>
        <taxon>Bacteria</taxon>
        <taxon>Pseudomonadati</taxon>
        <taxon>Pseudomonadota</taxon>
        <taxon>Alphaproteobacteria</taxon>
        <taxon>Sphingomonadales</taxon>
        <taxon>Sphingomonadaceae</taxon>
        <taxon>Sphingobium</taxon>
    </lineage>
</organism>
<evidence type="ECO:0000256" key="15">
    <source>
        <dbReference type="ARBA" id="ARBA00051245"/>
    </source>
</evidence>
<feature type="transmembrane region" description="Helical" evidence="17">
    <location>
        <begin position="39"/>
        <end position="58"/>
    </location>
</feature>
<evidence type="ECO:0000256" key="3">
    <source>
        <dbReference type="ARBA" id="ARBA00008883"/>
    </source>
</evidence>
<dbReference type="GO" id="GO:0005886">
    <property type="term" value="C:plasma membrane"/>
    <property type="evidence" value="ECO:0007669"/>
    <property type="project" value="UniProtKB-SubCell"/>
</dbReference>
<dbReference type="InterPro" id="IPR027417">
    <property type="entry name" value="P-loop_NTPase"/>
</dbReference>
<evidence type="ECO:0000256" key="6">
    <source>
        <dbReference type="ARBA" id="ARBA00022519"/>
    </source>
</evidence>
<dbReference type="NCBIfam" id="TIGR01007">
    <property type="entry name" value="eps_fam"/>
    <property type="match status" value="1"/>
</dbReference>
<dbReference type="AlphaFoldDB" id="T0GX17"/>
<feature type="region of interest" description="Disordered" evidence="16">
    <location>
        <begin position="1"/>
        <end position="22"/>
    </location>
</feature>
<evidence type="ECO:0000256" key="11">
    <source>
        <dbReference type="ARBA" id="ARBA00022840"/>
    </source>
</evidence>
<evidence type="ECO:0000259" key="18">
    <source>
        <dbReference type="Pfam" id="PF02706"/>
    </source>
</evidence>
<reference evidence="21 22" key="1">
    <citation type="journal article" date="2013" name="Genome Announc.">
        <title>Draft Genome Sequence of Sphingobium quisquiliarum Strain P25T, a Novel Hexachlorocyclohexane (HCH)-Degrading Bacterium Isolated from an HCH Dumpsite.</title>
        <authorList>
            <person name="Kumar Singh A."/>
            <person name="Sangwan N."/>
            <person name="Sharma A."/>
            <person name="Gupta V."/>
            <person name="Khurana J.P."/>
            <person name="Lal R."/>
        </authorList>
    </citation>
    <scope>NUCLEOTIDE SEQUENCE [LARGE SCALE GENOMIC DNA]</scope>
    <source>
        <strain evidence="21 22">P25</strain>
    </source>
</reference>
<evidence type="ECO:0000259" key="19">
    <source>
        <dbReference type="Pfam" id="PF13614"/>
    </source>
</evidence>
<feature type="domain" description="Polysaccharide chain length determinant N-terminal" evidence="18">
    <location>
        <begin position="25"/>
        <end position="118"/>
    </location>
</feature>
<accession>T0GX17</accession>
<evidence type="ECO:0000256" key="12">
    <source>
        <dbReference type="ARBA" id="ARBA00022989"/>
    </source>
</evidence>
<evidence type="ECO:0000256" key="17">
    <source>
        <dbReference type="SAM" id="Phobius"/>
    </source>
</evidence>
<dbReference type="PANTHER" id="PTHR32309">
    <property type="entry name" value="TYROSINE-PROTEIN KINASE"/>
    <property type="match status" value="1"/>
</dbReference>
<comment type="catalytic activity">
    <reaction evidence="15">
        <text>L-tyrosyl-[protein] + ATP = O-phospho-L-tyrosyl-[protein] + ADP + H(+)</text>
        <dbReference type="Rhea" id="RHEA:10596"/>
        <dbReference type="Rhea" id="RHEA-COMP:10136"/>
        <dbReference type="Rhea" id="RHEA-COMP:20101"/>
        <dbReference type="ChEBI" id="CHEBI:15378"/>
        <dbReference type="ChEBI" id="CHEBI:30616"/>
        <dbReference type="ChEBI" id="CHEBI:46858"/>
        <dbReference type="ChEBI" id="CHEBI:61978"/>
        <dbReference type="ChEBI" id="CHEBI:456216"/>
        <dbReference type="EC" id="2.7.10.2"/>
    </reaction>
</comment>
<evidence type="ECO:0000256" key="10">
    <source>
        <dbReference type="ARBA" id="ARBA00022777"/>
    </source>
</evidence>
<sequence>MATIAPNQITQRPRRDDDGGSEGMDIDFPAIWNLLRRNVHLIGGVVAIALLIGVVILIRAERLYRATATVQIEEQSAKVLNSEDGRQASGSQEAERFLQTQLSLLNSRAMAQLVVKKLNLASRIPPGPDGRILSPQEREEAAIAKLQSSMSLTLPRDSRVAQITITDRGPRFVADAANAYAEEFIQYNLGRRFGETSYARTFLENELGKAKKRLEASEVAVVDYARRTRLIDATGGKGTEDGVRMLTSSNLMDINSALGRAKVERIEAERRWRQAQATPALNMPEVMTNPAVQQLVEKRALSTADYSRDREKFREDYPGMRDRATELTALNNEVQKIAQTIRGGLRNNYEIAVNQERALASQLESLKTRTVEEQNKSIGYNILRREVDTNRLMYDGLLQRFKEVSAAAGVTANNISIVDRAEVPNRPFTPRTTMTLLSSLASGFALALVLVGVRSRLDDIIRSPEDVASALDLPVLATIPSHPSRLSMTEVIEGSSLSEAFWSLRLAVERTSSGGVPRSLLFTSSRSSEGKSTCAYAVALNFARSGRRVLFIDADLRRPTLHRAIGLPNDKGLASVLAGETTLNDAIRYGVVDRLDVLTGGQPTRNPAELLAQPVLASIIAAAEQSYDLVVIDSAPVLLLADAIALASAAGATVFVVEANGARAREARAAVQRLDENGARLCGAVLTKYDRELMQYRY</sequence>
<keyword evidence="7" id="KW-0808">Transferase</keyword>
<feature type="compositionally biased region" description="Polar residues" evidence="16">
    <location>
        <begin position="1"/>
        <end position="11"/>
    </location>
</feature>
<dbReference type="InterPro" id="IPR032807">
    <property type="entry name" value="GNVR"/>
</dbReference>
<keyword evidence="10" id="KW-0418">Kinase</keyword>
<evidence type="ECO:0000256" key="16">
    <source>
        <dbReference type="SAM" id="MobiDB-lite"/>
    </source>
</evidence>
<evidence type="ECO:0000256" key="9">
    <source>
        <dbReference type="ARBA" id="ARBA00022741"/>
    </source>
</evidence>
<comment type="similarity">
    <text evidence="3">Belongs to the etk/wzc family.</text>
</comment>
<dbReference type="EC" id="2.7.10.2" evidence="4"/>
<name>T0GX17_9SPHN</name>
<keyword evidence="5" id="KW-1003">Cell membrane</keyword>
<evidence type="ECO:0000313" key="21">
    <source>
        <dbReference type="EMBL" id="EQB04478.1"/>
    </source>
</evidence>
<keyword evidence="11" id="KW-0067">ATP-binding</keyword>